<keyword evidence="5" id="KW-0472">Membrane</keyword>
<dbReference type="PROSITE" id="PS50109">
    <property type="entry name" value="HIS_KIN"/>
    <property type="match status" value="1"/>
</dbReference>
<dbReference type="SUPFAM" id="SSF55874">
    <property type="entry name" value="ATPase domain of HSP90 chaperone/DNA topoisomerase II/histidine kinase"/>
    <property type="match status" value="1"/>
</dbReference>
<feature type="coiled-coil region" evidence="4">
    <location>
        <begin position="177"/>
        <end position="204"/>
    </location>
</feature>
<dbReference type="PANTHER" id="PTHR43065:SF50">
    <property type="entry name" value="HISTIDINE KINASE"/>
    <property type="match status" value="1"/>
</dbReference>
<organism evidence="7 8">
    <name type="scientific">Caldimonas brevitalea</name>
    <dbReference type="NCBI Taxonomy" id="413882"/>
    <lineage>
        <taxon>Bacteria</taxon>
        <taxon>Pseudomonadati</taxon>
        <taxon>Pseudomonadota</taxon>
        <taxon>Betaproteobacteria</taxon>
        <taxon>Burkholderiales</taxon>
        <taxon>Sphaerotilaceae</taxon>
        <taxon>Caldimonas</taxon>
    </lineage>
</organism>
<dbReference type="SMART" id="SM00387">
    <property type="entry name" value="HATPase_c"/>
    <property type="match status" value="1"/>
</dbReference>
<evidence type="ECO:0000313" key="8">
    <source>
        <dbReference type="Proteomes" id="UP000035352"/>
    </source>
</evidence>
<keyword evidence="5" id="KW-0812">Transmembrane</keyword>
<evidence type="ECO:0000256" key="5">
    <source>
        <dbReference type="SAM" id="Phobius"/>
    </source>
</evidence>
<dbReference type="CDD" id="cd00082">
    <property type="entry name" value="HisKA"/>
    <property type="match status" value="1"/>
</dbReference>
<dbReference type="Proteomes" id="UP000035352">
    <property type="component" value="Chromosome"/>
</dbReference>
<dbReference type="EMBL" id="CP011371">
    <property type="protein sequence ID" value="AKJ29654.1"/>
    <property type="molecule type" value="Genomic_DNA"/>
</dbReference>
<dbReference type="SUPFAM" id="SSF47384">
    <property type="entry name" value="Homodimeric domain of signal transducing histidine kinase"/>
    <property type="match status" value="1"/>
</dbReference>
<dbReference type="SMART" id="SM00388">
    <property type="entry name" value="HisKA"/>
    <property type="match status" value="1"/>
</dbReference>
<dbReference type="KEGG" id="pbh:AAW51_2963"/>
<gene>
    <name evidence="7" type="ORF">AAW51_2963</name>
</gene>
<keyword evidence="3" id="KW-0597">Phosphoprotein</keyword>
<evidence type="ECO:0000313" key="7">
    <source>
        <dbReference type="EMBL" id="AKJ29654.1"/>
    </source>
</evidence>
<dbReference type="Gene3D" id="1.10.287.130">
    <property type="match status" value="1"/>
</dbReference>
<evidence type="ECO:0000259" key="6">
    <source>
        <dbReference type="PROSITE" id="PS50109"/>
    </source>
</evidence>
<feature type="transmembrane region" description="Helical" evidence="5">
    <location>
        <begin position="317"/>
        <end position="337"/>
    </location>
</feature>
<keyword evidence="8" id="KW-1185">Reference proteome</keyword>
<dbReference type="STRING" id="413882.AAW51_2963"/>
<dbReference type="InterPro" id="IPR005467">
    <property type="entry name" value="His_kinase_dom"/>
</dbReference>
<dbReference type="InterPro" id="IPR045812">
    <property type="entry name" value="DAHL"/>
</dbReference>
<evidence type="ECO:0000256" key="1">
    <source>
        <dbReference type="ARBA" id="ARBA00000085"/>
    </source>
</evidence>
<dbReference type="EC" id="2.7.13.3" evidence="2"/>
<feature type="coiled-coil region" evidence="4">
    <location>
        <begin position="343"/>
        <end position="370"/>
    </location>
</feature>
<dbReference type="GO" id="GO:0000155">
    <property type="term" value="F:phosphorelay sensor kinase activity"/>
    <property type="evidence" value="ECO:0007669"/>
    <property type="project" value="InterPro"/>
</dbReference>
<protein>
    <recommendedName>
        <fullName evidence="2">histidine kinase</fullName>
        <ecNumber evidence="2">2.7.13.3</ecNumber>
    </recommendedName>
</protein>
<feature type="domain" description="Histidine kinase" evidence="6">
    <location>
        <begin position="379"/>
        <end position="639"/>
    </location>
</feature>
<proteinExistence type="predicted"/>
<accession>A0A0G3BJM0</accession>
<keyword evidence="4" id="KW-0175">Coiled coil</keyword>
<sequence length="657" mass="71783">MKAWLRGASTAAVLVLLAGGWAYLYTHSRTVDAHQQNATLAMLKDLKQIDTDWGADVLRSQADLHKSYDALVRPLQLFATLTARLDEEAAAWEDAALRDALLDIKTTLAEKSELIDRFKAQNSLLKNSLHYLPTAHRDIQSAMRTERDRSFSSTQRLLGTLPAEPKRAQAPDAEISSAVVQADLEALRRRMDEQARQARALNREAVALVQWENAVTQVVGEALRYYAVPDDAEGENLKRELDALRASLPGYPAALQEPIGNLVAHVEALLQLRSRQTALLRDIAAVPVPAKIDALSNGLIARFDAELAQQGRYNGLLLFYSAAVLTLVFGAAGFITYRNATERRRLAELVDRQTQELKDNEAQLIHAQKMNALGEMVAGITHEVNTPLAAVKSGLQSTREVMTTIAEVIDGAGHLSGALLQPTPKEEAQRRERNAALSARVRRLVELRDELASFQAVETVNQLLDDGIRSVEHISRVISNMLNFSRLDRSRIALSRVEDGLESTLAMAAHFLGKYKVVKEYGTTEPVHCDLAQINQVLLNLIRNAAQALPASGGTITLRTGMRGPGQVCIEVIDNGQGITPDVLPKIWQPFFTTKKEGAGTGLGLSTSKKIVEAHGGTIEVSTEVGVGTQFTIVLPVQPPAELYEQQDRLALASAGA</sequence>
<keyword evidence="7" id="KW-0418">Kinase</keyword>
<dbReference type="AlphaFoldDB" id="A0A0G3BJM0"/>
<keyword evidence="5" id="KW-1133">Transmembrane helix</keyword>
<dbReference type="Gene3D" id="3.30.565.10">
    <property type="entry name" value="Histidine kinase-like ATPase, C-terminal domain"/>
    <property type="match status" value="1"/>
</dbReference>
<name>A0A0G3BJM0_9BURK</name>
<dbReference type="InterPro" id="IPR003661">
    <property type="entry name" value="HisK_dim/P_dom"/>
</dbReference>
<keyword evidence="7" id="KW-0808">Transferase</keyword>
<dbReference type="OrthoDB" id="9812260at2"/>
<dbReference type="PANTHER" id="PTHR43065">
    <property type="entry name" value="SENSOR HISTIDINE KINASE"/>
    <property type="match status" value="1"/>
</dbReference>
<evidence type="ECO:0000256" key="3">
    <source>
        <dbReference type="ARBA" id="ARBA00022553"/>
    </source>
</evidence>
<dbReference type="PRINTS" id="PR00344">
    <property type="entry name" value="BCTRLSENSOR"/>
</dbReference>
<evidence type="ECO:0000256" key="2">
    <source>
        <dbReference type="ARBA" id="ARBA00012438"/>
    </source>
</evidence>
<dbReference type="RefSeq" id="WP_053013591.1">
    <property type="nucleotide sequence ID" value="NZ_CP011371.1"/>
</dbReference>
<reference evidence="7 8" key="1">
    <citation type="submission" date="2015-05" db="EMBL/GenBank/DDBJ databases">
        <authorList>
            <person name="Tang B."/>
            <person name="Yu Y."/>
        </authorList>
    </citation>
    <scope>NUCLEOTIDE SEQUENCE [LARGE SCALE GENOMIC DNA]</scope>
    <source>
        <strain evidence="7 8">DSM 7029</strain>
    </source>
</reference>
<dbReference type="Pfam" id="PF19443">
    <property type="entry name" value="DAHL"/>
    <property type="match status" value="2"/>
</dbReference>
<dbReference type="InterPro" id="IPR036097">
    <property type="entry name" value="HisK_dim/P_sf"/>
</dbReference>
<dbReference type="InterPro" id="IPR036890">
    <property type="entry name" value="HATPase_C_sf"/>
</dbReference>
<evidence type="ECO:0000256" key="4">
    <source>
        <dbReference type="SAM" id="Coils"/>
    </source>
</evidence>
<dbReference type="InterPro" id="IPR003594">
    <property type="entry name" value="HATPase_dom"/>
</dbReference>
<dbReference type="Pfam" id="PF02518">
    <property type="entry name" value="HATPase_c"/>
    <property type="match status" value="1"/>
</dbReference>
<comment type="catalytic activity">
    <reaction evidence="1">
        <text>ATP + protein L-histidine = ADP + protein N-phospho-L-histidine.</text>
        <dbReference type="EC" id="2.7.13.3"/>
    </reaction>
</comment>
<dbReference type="InterPro" id="IPR004358">
    <property type="entry name" value="Sig_transdc_His_kin-like_C"/>
</dbReference>